<dbReference type="Proteomes" id="UP000575898">
    <property type="component" value="Unassembled WGS sequence"/>
</dbReference>
<dbReference type="Pfam" id="PF17482">
    <property type="entry name" value="Phage_sheath_1C"/>
    <property type="match status" value="1"/>
</dbReference>
<dbReference type="Gene3D" id="3.40.50.11780">
    <property type="match status" value="2"/>
</dbReference>
<protein>
    <recommendedName>
        <fullName evidence="6">Tail sheath protein C-terminal domain-containing protein</fullName>
    </recommendedName>
</protein>
<gene>
    <name evidence="4" type="ORF">HNQ59_002431</name>
</gene>
<organism evidence="4 5">
    <name type="scientific">Chitinivorax tropicus</name>
    <dbReference type="NCBI Taxonomy" id="714531"/>
    <lineage>
        <taxon>Bacteria</taxon>
        <taxon>Pseudomonadati</taxon>
        <taxon>Pseudomonadota</taxon>
        <taxon>Betaproteobacteria</taxon>
        <taxon>Chitinivorax</taxon>
    </lineage>
</organism>
<dbReference type="EMBL" id="JACHHY010000014">
    <property type="protein sequence ID" value="MBB5019133.1"/>
    <property type="molecule type" value="Genomic_DNA"/>
</dbReference>
<accession>A0A840MS80</accession>
<evidence type="ECO:0000259" key="3">
    <source>
        <dbReference type="Pfam" id="PF17482"/>
    </source>
</evidence>
<dbReference type="Pfam" id="PF04984">
    <property type="entry name" value="Phage_sheath_1"/>
    <property type="match status" value="1"/>
</dbReference>
<dbReference type="PANTHER" id="PTHR35861">
    <property type="match status" value="1"/>
</dbReference>
<sequence length="665" mass="73750">MLRELPIELGAPGLYSLPPEPIRRLTGQRMDVCAFVGVAPRGPCRVPCVDQTAALANDWSMCDPARPRQRSVAQAVESFDEYRRAYGGFEGPGLLPYAVASFFEQGGRRAYIVRIVHDDGALADPYTATAHGRLAGVMGVRHLHARSEGQWGNLLQAQLSFQTRPVQGSVLSTSELRLNPAEQIEPGSLLRLRLANGQRELRFVADMVWRGDPTRPRRHRVVRLELPASDTIMRAELVEASLAVQDGVGGSELFQQLGLHVDHPRWLATVLCQRSTLLWPDIAWAGARLTPQDAWLRTIEPVMPQFSGGQDRFPDIVHADFFDTHWSPTAEGWFSGVHCVATWPDITQLVVPDLYQPQPLPPVTSLFEPSLAGPVFADCVAPPPLPVSETNTIGLPGLALSPTLSGNLDRIIALQTELLDFVTQTQDHIVLLDVPPGLTTHALLAWRSHFDTPYAAAYHPWLTVARSDDARDGLVAIPPSAVAAGVIADRETRLGVPAGPANEIAAEVVQVAVTVAPREHDRLHPLGINIYQQERDGVRLTAARTLSLDLQWRQLSVRRLVLMLRRTLYREMQWAVFEPNTPALRRQLRWMIESYLGRLFRLGAFKGATEQEAFFVRCDDSLNPPYRIDNGQLVCEVGVAPAEPIEFIVLRILREGDGTLLLEER</sequence>
<evidence type="ECO:0000313" key="5">
    <source>
        <dbReference type="Proteomes" id="UP000575898"/>
    </source>
</evidence>
<comment type="caution">
    <text evidence="4">The sequence shown here is derived from an EMBL/GenBank/DDBJ whole genome shotgun (WGS) entry which is preliminary data.</text>
</comment>
<keyword evidence="5" id="KW-1185">Reference proteome</keyword>
<reference evidence="4 5" key="1">
    <citation type="submission" date="2020-08" db="EMBL/GenBank/DDBJ databases">
        <title>Genomic Encyclopedia of Type Strains, Phase IV (KMG-IV): sequencing the most valuable type-strain genomes for metagenomic binning, comparative biology and taxonomic classification.</title>
        <authorList>
            <person name="Goeker M."/>
        </authorList>
    </citation>
    <scope>NUCLEOTIDE SEQUENCE [LARGE SCALE GENOMIC DNA]</scope>
    <source>
        <strain evidence="4 5">DSM 27165</strain>
    </source>
</reference>
<evidence type="ECO:0000259" key="2">
    <source>
        <dbReference type="Pfam" id="PF04984"/>
    </source>
</evidence>
<dbReference type="InterPro" id="IPR020287">
    <property type="entry name" value="Tail_sheath_C"/>
</dbReference>
<name>A0A840MS80_9PROT</name>
<proteinExistence type="inferred from homology"/>
<dbReference type="InterPro" id="IPR035089">
    <property type="entry name" value="Phage_sheath_subtilisin"/>
</dbReference>
<dbReference type="AlphaFoldDB" id="A0A840MS80"/>
<dbReference type="InterPro" id="IPR052042">
    <property type="entry name" value="Tail_sheath_structural"/>
</dbReference>
<dbReference type="RefSeq" id="WP_184039463.1">
    <property type="nucleotide sequence ID" value="NZ_JACHHY010000014.1"/>
</dbReference>
<evidence type="ECO:0000256" key="1">
    <source>
        <dbReference type="ARBA" id="ARBA00008005"/>
    </source>
</evidence>
<evidence type="ECO:0008006" key="6">
    <source>
        <dbReference type="Google" id="ProtNLM"/>
    </source>
</evidence>
<dbReference type="PANTHER" id="PTHR35861:SF1">
    <property type="entry name" value="PHAGE TAIL SHEATH PROTEIN"/>
    <property type="match status" value="1"/>
</dbReference>
<feature type="domain" description="Tail sheath protein subtilisin-like" evidence="2">
    <location>
        <begin position="413"/>
        <end position="546"/>
    </location>
</feature>
<evidence type="ECO:0000313" key="4">
    <source>
        <dbReference type="EMBL" id="MBB5019133.1"/>
    </source>
</evidence>
<comment type="similarity">
    <text evidence="1">Belongs to the myoviridae tail sheath protein family.</text>
</comment>
<feature type="domain" description="Tail sheath protein C-terminal" evidence="3">
    <location>
        <begin position="551"/>
        <end position="652"/>
    </location>
</feature>